<dbReference type="Proteomes" id="UP000265618">
    <property type="component" value="Unassembled WGS sequence"/>
</dbReference>
<evidence type="ECO:0000313" key="1">
    <source>
        <dbReference type="EMBL" id="GIQ83230.1"/>
    </source>
</evidence>
<keyword evidence="2" id="KW-1185">Reference proteome</keyword>
<accession>A0A9K3CW38</accession>
<dbReference type="AlphaFoldDB" id="A0A9K3CW38"/>
<protein>
    <submittedName>
        <fullName evidence="1">Uncharacterized protein</fullName>
    </submittedName>
</protein>
<organism evidence="1 2">
    <name type="scientific">Kipferlia bialata</name>
    <dbReference type="NCBI Taxonomy" id="797122"/>
    <lineage>
        <taxon>Eukaryota</taxon>
        <taxon>Metamonada</taxon>
        <taxon>Carpediemonas-like organisms</taxon>
        <taxon>Kipferlia</taxon>
    </lineage>
</organism>
<reference evidence="1 2" key="1">
    <citation type="journal article" date="2018" name="PLoS ONE">
        <title>The draft genome of Kipferlia bialata reveals reductive genome evolution in fornicate parasites.</title>
        <authorList>
            <person name="Tanifuji G."/>
            <person name="Takabayashi S."/>
            <person name="Kume K."/>
            <person name="Takagi M."/>
            <person name="Nakayama T."/>
            <person name="Kamikawa R."/>
            <person name="Inagaki Y."/>
            <person name="Hashimoto T."/>
        </authorList>
    </citation>
    <scope>NUCLEOTIDE SEQUENCE [LARGE SCALE GENOMIC DNA]</scope>
    <source>
        <strain evidence="1">NY0173</strain>
    </source>
</reference>
<gene>
    <name evidence="1" type="ORF">KIPB_004521</name>
</gene>
<comment type="caution">
    <text evidence="1">The sequence shown here is derived from an EMBL/GenBank/DDBJ whole genome shotgun (WGS) entry which is preliminary data.</text>
</comment>
<sequence>MASQSGASGLPPTLWDTTYESLASLLQAMREGSGGAWVEGKGKALTIGCASCGECCVKYSEKAKVRRWRGETAPMLRLLSFKKSVRKGTTHVHDTHAPDCPLQPQREPVTATPISLNHEDLRLGRPVAALSPYETLWVYYDEDAKLSDSAVSLAVASHSMSDSLVVEVSDRVSFPEGVEFVRYLARIGGVAYLLFQVTNLDRVRSQHIRSLAMFGLELDTLTLQPTGEWLSYTGPDRDTVAVLGGDLVLLSGNRERRYHPDSAAWTETTVPARDGRVVSFYGNFISAVVKDTLYTRTMNMSGAYRSENGWTEVERIPRSWVAPMKDLFILPSVSDLYQGQAIAVVIPRPRGHSASERRRKRPCSAMFLLDIEIPIQ</sequence>
<name>A0A9K3CW38_9EUKA</name>
<proteinExistence type="predicted"/>
<dbReference type="EMBL" id="BDIP01000970">
    <property type="protein sequence ID" value="GIQ83230.1"/>
    <property type="molecule type" value="Genomic_DNA"/>
</dbReference>
<evidence type="ECO:0000313" key="2">
    <source>
        <dbReference type="Proteomes" id="UP000265618"/>
    </source>
</evidence>